<accession>A0A6C0E123</accession>
<proteinExistence type="predicted"/>
<keyword evidence="2" id="KW-0812">Transmembrane</keyword>
<organism evidence="3">
    <name type="scientific">viral metagenome</name>
    <dbReference type="NCBI Taxonomy" id="1070528"/>
    <lineage>
        <taxon>unclassified sequences</taxon>
        <taxon>metagenomes</taxon>
        <taxon>organismal metagenomes</taxon>
    </lineage>
</organism>
<dbReference type="EMBL" id="MN739709">
    <property type="protein sequence ID" value="QHT22412.1"/>
    <property type="molecule type" value="Genomic_DNA"/>
</dbReference>
<feature type="coiled-coil region" evidence="1">
    <location>
        <begin position="116"/>
        <end position="150"/>
    </location>
</feature>
<evidence type="ECO:0000313" key="3">
    <source>
        <dbReference type="EMBL" id="QHT22412.1"/>
    </source>
</evidence>
<sequence length="190" mass="22589">MNNLYQEIIYCANGENNSNLCYFSKIIIDNLKKSTERIKNANNILTKKLMEMNNELFLIDMDAFKNEYLYLYLYNIFLAIVLVYLFYKLSKFNSTLTKFNNNEVVIVNKKHVYKIIGRLKEEISLLKEENDILKNENEKYIQDKKKQKQIKNIPSNQVYDELERIKIVLSSDDRAAKKICLLNSMLNYPK</sequence>
<reference evidence="3" key="1">
    <citation type="journal article" date="2020" name="Nature">
        <title>Giant virus diversity and host interactions through global metagenomics.</title>
        <authorList>
            <person name="Schulz F."/>
            <person name="Roux S."/>
            <person name="Paez-Espino D."/>
            <person name="Jungbluth S."/>
            <person name="Walsh D.A."/>
            <person name="Denef V.J."/>
            <person name="McMahon K.D."/>
            <person name="Konstantinidis K.T."/>
            <person name="Eloe-Fadrosh E.A."/>
            <person name="Kyrpides N.C."/>
            <person name="Woyke T."/>
        </authorList>
    </citation>
    <scope>NUCLEOTIDE SEQUENCE</scope>
    <source>
        <strain evidence="3">GVMAG-M-3300023179-111</strain>
    </source>
</reference>
<protein>
    <submittedName>
        <fullName evidence="3">Uncharacterized protein</fullName>
    </submittedName>
</protein>
<keyword evidence="1" id="KW-0175">Coiled coil</keyword>
<dbReference type="AlphaFoldDB" id="A0A6C0E123"/>
<evidence type="ECO:0000256" key="2">
    <source>
        <dbReference type="SAM" id="Phobius"/>
    </source>
</evidence>
<keyword evidence="2" id="KW-1133">Transmembrane helix</keyword>
<evidence type="ECO:0000256" key="1">
    <source>
        <dbReference type="SAM" id="Coils"/>
    </source>
</evidence>
<feature type="transmembrane region" description="Helical" evidence="2">
    <location>
        <begin position="68"/>
        <end position="87"/>
    </location>
</feature>
<name>A0A6C0E123_9ZZZZ</name>
<keyword evidence="2" id="KW-0472">Membrane</keyword>
<feature type="coiled-coil region" evidence="1">
    <location>
        <begin position="28"/>
        <end position="55"/>
    </location>
</feature>